<name>A0A498R5J0_9FIRM</name>
<protein>
    <submittedName>
        <fullName evidence="1">Uncharacterized protein</fullName>
    </submittedName>
</protein>
<sequence length="76" mass="8428">MDSVTAGHLKAGIIFGDHAAQEYIYLPPGEVGVEEPVCILESREKKQDISLEEAVLLVARLGLKPVRHPRWGSRSY</sequence>
<dbReference type="RefSeq" id="WP_122627601.1">
    <property type="nucleotide sequence ID" value="NZ_UPPP01000066.1"/>
</dbReference>
<dbReference type="OrthoDB" id="1669310at2"/>
<proteinExistence type="predicted"/>
<evidence type="ECO:0000313" key="2">
    <source>
        <dbReference type="Proteomes" id="UP000277811"/>
    </source>
</evidence>
<organism evidence="1 2">
    <name type="scientific">Lucifera butyrica</name>
    <dbReference type="NCBI Taxonomy" id="1351585"/>
    <lineage>
        <taxon>Bacteria</taxon>
        <taxon>Bacillati</taxon>
        <taxon>Bacillota</taxon>
        <taxon>Negativicutes</taxon>
        <taxon>Veillonellales</taxon>
        <taxon>Veillonellaceae</taxon>
        <taxon>Lucifera</taxon>
    </lineage>
</organism>
<dbReference type="EMBL" id="UPPP01000066">
    <property type="protein sequence ID" value="VBB06661.1"/>
    <property type="molecule type" value="Genomic_DNA"/>
</dbReference>
<accession>A0A498R5J0</accession>
<dbReference type="Proteomes" id="UP000277811">
    <property type="component" value="Unassembled WGS sequence"/>
</dbReference>
<gene>
    <name evidence="1" type="ORF">LUCI_1897</name>
</gene>
<reference evidence="1 2" key="1">
    <citation type="submission" date="2018-06" db="EMBL/GenBank/DDBJ databases">
        <authorList>
            <person name="Strepis N."/>
        </authorList>
    </citation>
    <scope>NUCLEOTIDE SEQUENCE [LARGE SCALE GENOMIC DNA]</scope>
    <source>
        <strain evidence="1">LUCI</strain>
    </source>
</reference>
<dbReference type="AlphaFoldDB" id="A0A498R5J0"/>
<evidence type="ECO:0000313" key="1">
    <source>
        <dbReference type="EMBL" id="VBB06661.1"/>
    </source>
</evidence>
<keyword evidence="2" id="KW-1185">Reference proteome</keyword>